<name>A0A126T371_9GAMM</name>
<dbReference type="AlphaFoldDB" id="A0A126T371"/>
<reference evidence="1 2" key="1">
    <citation type="journal article" date="2015" name="Environ. Microbiol.">
        <title>Methane oxidation coupled to nitrate reduction under hypoxia by the Gammaproteobacterium Methylomonas denitrificans, sp. nov. type strain FJG1.</title>
        <authorList>
            <person name="Kits K.D."/>
            <person name="Klotz M.G."/>
            <person name="Stein L.Y."/>
        </authorList>
    </citation>
    <scope>NUCLEOTIDE SEQUENCE [LARGE SCALE GENOMIC DNA]</scope>
    <source>
        <strain evidence="1 2">FJG1</strain>
    </source>
</reference>
<accession>A0A126T371</accession>
<evidence type="ECO:0000313" key="2">
    <source>
        <dbReference type="Proteomes" id="UP000030512"/>
    </source>
</evidence>
<proteinExistence type="predicted"/>
<gene>
    <name evidence="1" type="ORF">JT25_008445</name>
</gene>
<organism evidence="1 2">
    <name type="scientific">Methylomonas denitrificans</name>
    <dbReference type="NCBI Taxonomy" id="1538553"/>
    <lineage>
        <taxon>Bacteria</taxon>
        <taxon>Pseudomonadati</taxon>
        <taxon>Pseudomonadota</taxon>
        <taxon>Gammaproteobacteria</taxon>
        <taxon>Methylococcales</taxon>
        <taxon>Methylococcaceae</taxon>
        <taxon>Methylomonas</taxon>
    </lineage>
</organism>
<keyword evidence="2" id="KW-1185">Reference proteome</keyword>
<dbReference type="EMBL" id="CP014476">
    <property type="protein sequence ID" value="AMK76520.1"/>
    <property type="molecule type" value="Genomic_DNA"/>
</dbReference>
<protein>
    <submittedName>
        <fullName evidence="1">Uncharacterized protein</fullName>
    </submittedName>
</protein>
<evidence type="ECO:0000313" key="1">
    <source>
        <dbReference type="EMBL" id="AMK76520.1"/>
    </source>
</evidence>
<dbReference type="Proteomes" id="UP000030512">
    <property type="component" value="Chromosome"/>
</dbReference>
<sequence length="113" mass="12765">MLTVAPMITKIILLFILSFQAFAVGDEKIWPEEKPKNFCADPELAAKNEDLARSNPTDERLIKLVALRVGLCGLLDKNVITLESAIDVFNAEKDSQVMKRLQEVQTREHEINL</sequence>
<dbReference type="KEGG" id="mdn:JT25_008445"/>